<proteinExistence type="predicted"/>
<dbReference type="CDD" id="cd09917">
    <property type="entry name" value="F-box_SF"/>
    <property type="match status" value="1"/>
</dbReference>
<gene>
    <name evidence="2" type="ORF">BO71DRAFT_434626</name>
</gene>
<accession>A0A319D561</accession>
<dbReference type="InterPro" id="IPR036047">
    <property type="entry name" value="F-box-like_dom_sf"/>
</dbReference>
<dbReference type="OrthoDB" id="1928087at2759"/>
<keyword evidence="3" id="KW-1185">Reference proteome</keyword>
<dbReference type="Proteomes" id="UP000247810">
    <property type="component" value="Unassembled WGS sequence"/>
</dbReference>
<feature type="domain" description="F-box" evidence="1">
    <location>
        <begin position="294"/>
        <end position="324"/>
    </location>
</feature>
<dbReference type="SUPFAM" id="SSF81383">
    <property type="entry name" value="F-box domain"/>
    <property type="match status" value="1"/>
</dbReference>
<dbReference type="EMBL" id="KZ826020">
    <property type="protein sequence ID" value="PYH89637.1"/>
    <property type="molecule type" value="Genomic_DNA"/>
</dbReference>
<name>A0A319D561_9EURO</name>
<dbReference type="PROSITE" id="PS50181">
    <property type="entry name" value="FBOX"/>
    <property type="match status" value="1"/>
</dbReference>
<dbReference type="AlphaFoldDB" id="A0A319D561"/>
<dbReference type="VEuPathDB" id="FungiDB:BO71DRAFT_434626"/>
<dbReference type="InterPro" id="IPR001810">
    <property type="entry name" value="F-box_dom"/>
</dbReference>
<evidence type="ECO:0000313" key="3">
    <source>
        <dbReference type="Proteomes" id="UP000247810"/>
    </source>
</evidence>
<reference evidence="2 3" key="1">
    <citation type="submission" date="2018-02" db="EMBL/GenBank/DDBJ databases">
        <title>The genomes of Aspergillus section Nigri reveals drivers in fungal speciation.</title>
        <authorList>
            <consortium name="DOE Joint Genome Institute"/>
            <person name="Vesth T.C."/>
            <person name="Nybo J."/>
            <person name="Theobald S."/>
            <person name="Brandl J."/>
            <person name="Frisvad J.C."/>
            <person name="Nielsen K.F."/>
            <person name="Lyhne E.K."/>
            <person name="Kogle M.E."/>
            <person name="Kuo A."/>
            <person name="Riley R."/>
            <person name="Clum A."/>
            <person name="Nolan M."/>
            <person name="Lipzen A."/>
            <person name="Salamov A."/>
            <person name="Henrissat B."/>
            <person name="Wiebenga A."/>
            <person name="De vries R.P."/>
            <person name="Grigoriev I.V."/>
            <person name="Mortensen U.H."/>
            <person name="Andersen M.R."/>
            <person name="Baker S.E."/>
        </authorList>
    </citation>
    <scope>NUCLEOTIDE SEQUENCE [LARGE SCALE GENOMIC DNA]</scope>
    <source>
        <strain evidence="2 3">CBS 707.79</strain>
    </source>
</reference>
<protein>
    <recommendedName>
        <fullName evidence="1">F-box domain-containing protein</fullName>
    </recommendedName>
</protein>
<evidence type="ECO:0000259" key="1">
    <source>
        <dbReference type="PROSITE" id="PS50181"/>
    </source>
</evidence>
<sequence length="352" mass="40628">MICEITNIAVQLFKPLDIWRHNVPSQLYLNLIDSSRNYSGGFGDRLSTWISLEAPPDQLSEQFKIRVINDFLLHNPGFEAPDYKICDSLSSGVGIGYAPWSWGHLNLDLPLPTGMNELQERFFIDLVSIWRYYIDDDKFWTFTTSFPRAFGNALLRLAAWDFEISFDEPSDFVTTVASLPSWGYPGDDIYWFHGFLIIFQSDIEMSSTKSRAFSRAKVFLRDERLGNRVYRFILMSLRHVAFAELDSNGVLLSDHFDLLSNLSGYKCSPGFRVLTRVLTCLDWRETASQLEWERSPFKSLPLEVLTRVFEHLRPRDAVAFAQACPAGDICYYSHIAQLNFFHRHLLAIHPLL</sequence>
<organism evidence="2 3">
    <name type="scientific">Aspergillus ellipticus CBS 707.79</name>
    <dbReference type="NCBI Taxonomy" id="1448320"/>
    <lineage>
        <taxon>Eukaryota</taxon>
        <taxon>Fungi</taxon>
        <taxon>Dikarya</taxon>
        <taxon>Ascomycota</taxon>
        <taxon>Pezizomycotina</taxon>
        <taxon>Eurotiomycetes</taxon>
        <taxon>Eurotiomycetidae</taxon>
        <taxon>Eurotiales</taxon>
        <taxon>Aspergillaceae</taxon>
        <taxon>Aspergillus</taxon>
        <taxon>Aspergillus subgen. Circumdati</taxon>
    </lineage>
</organism>
<evidence type="ECO:0000313" key="2">
    <source>
        <dbReference type="EMBL" id="PYH89637.1"/>
    </source>
</evidence>